<accession>A0A0D2KIJ4</accession>
<evidence type="ECO:0000313" key="1">
    <source>
        <dbReference type="EMBL" id="KIY95598.1"/>
    </source>
</evidence>
<evidence type="ECO:0000313" key="2">
    <source>
        <dbReference type="Proteomes" id="UP000054498"/>
    </source>
</evidence>
<keyword evidence="2" id="KW-1185">Reference proteome</keyword>
<dbReference type="KEGG" id="mng:MNEG_12362"/>
<gene>
    <name evidence="1" type="ORF">MNEG_12362</name>
</gene>
<protein>
    <submittedName>
        <fullName evidence="1">Uncharacterized protein</fullName>
    </submittedName>
</protein>
<feature type="non-terminal residue" evidence="1">
    <location>
        <position position="82"/>
    </location>
</feature>
<reference evidence="1 2" key="1">
    <citation type="journal article" date="2013" name="BMC Genomics">
        <title>Reconstruction of the lipid metabolism for the microalga Monoraphidium neglectum from its genome sequence reveals characteristics suitable for biofuel production.</title>
        <authorList>
            <person name="Bogen C."/>
            <person name="Al-Dilaimi A."/>
            <person name="Albersmeier A."/>
            <person name="Wichmann J."/>
            <person name="Grundmann M."/>
            <person name="Rupp O."/>
            <person name="Lauersen K.J."/>
            <person name="Blifernez-Klassen O."/>
            <person name="Kalinowski J."/>
            <person name="Goesmann A."/>
            <person name="Mussgnug J.H."/>
            <person name="Kruse O."/>
        </authorList>
    </citation>
    <scope>NUCLEOTIDE SEQUENCE [LARGE SCALE GENOMIC DNA]</scope>
    <source>
        <strain evidence="1 2">SAG 48.87</strain>
    </source>
</reference>
<name>A0A0D2KIJ4_9CHLO</name>
<organism evidence="1 2">
    <name type="scientific">Monoraphidium neglectum</name>
    <dbReference type="NCBI Taxonomy" id="145388"/>
    <lineage>
        <taxon>Eukaryota</taxon>
        <taxon>Viridiplantae</taxon>
        <taxon>Chlorophyta</taxon>
        <taxon>core chlorophytes</taxon>
        <taxon>Chlorophyceae</taxon>
        <taxon>CS clade</taxon>
        <taxon>Sphaeropleales</taxon>
        <taxon>Selenastraceae</taxon>
        <taxon>Monoraphidium</taxon>
    </lineage>
</organism>
<dbReference type="AlphaFoldDB" id="A0A0D2KIJ4"/>
<dbReference type="GeneID" id="25729717"/>
<proteinExistence type="predicted"/>
<dbReference type="Proteomes" id="UP000054498">
    <property type="component" value="Unassembled WGS sequence"/>
</dbReference>
<dbReference type="RefSeq" id="XP_013894618.1">
    <property type="nucleotide sequence ID" value="XM_014039164.1"/>
</dbReference>
<dbReference type="STRING" id="145388.A0A0D2KIJ4"/>
<sequence length="82" mass="7686">MTAGGVGLAALLHGGSGHGIAAAAAAAAAAGIAAAAAAEAWVAPGRHRNPFVASAREAAAPGTSGICPLGYGVGDDPKHLYK</sequence>
<dbReference type="EMBL" id="KK103426">
    <property type="protein sequence ID" value="KIY95598.1"/>
    <property type="molecule type" value="Genomic_DNA"/>
</dbReference>